<gene>
    <name evidence="5" type="ORF">FUA22_13560</name>
</gene>
<comment type="caution">
    <text evidence="5">The sequence shown here is derived from an EMBL/GenBank/DDBJ whole genome shotgun (WGS) entry which is preliminary data.</text>
</comment>
<evidence type="ECO:0000313" key="5">
    <source>
        <dbReference type="EMBL" id="TXG36109.1"/>
    </source>
</evidence>
<dbReference type="Pfam" id="PF00884">
    <property type="entry name" value="Sulfatase"/>
    <property type="match status" value="1"/>
</dbReference>
<dbReference type="InterPro" id="IPR050738">
    <property type="entry name" value="Sulfatase"/>
</dbReference>
<feature type="signal peptide" evidence="3">
    <location>
        <begin position="1"/>
        <end position="22"/>
    </location>
</feature>
<dbReference type="EMBL" id="VRKQ01000012">
    <property type="protein sequence ID" value="TXG36109.1"/>
    <property type="molecule type" value="Genomic_DNA"/>
</dbReference>
<keyword evidence="3" id="KW-0732">Signal</keyword>
<evidence type="ECO:0000256" key="2">
    <source>
        <dbReference type="ARBA" id="ARBA00022801"/>
    </source>
</evidence>
<dbReference type="InterPro" id="IPR017850">
    <property type="entry name" value="Alkaline_phosphatase_core_sf"/>
</dbReference>
<dbReference type="SUPFAM" id="SSF53649">
    <property type="entry name" value="Alkaline phosphatase-like"/>
    <property type="match status" value="1"/>
</dbReference>
<reference evidence="5 6" key="1">
    <citation type="submission" date="2019-08" db="EMBL/GenBank/DDBJ databases">
        <title>Seonamhaeicola sediminis sp. nov., isolated from marine sediment.</title>
        <authorList>
            <person name="Cao W.R."/>
        </authorList>
    </citation>
    <scope>NUCLEOTIDE SEQUENCE [LARGE SCALE GENOMIC DNA]</scope>
    <source>
        <strain evidence="5 6">1505</strain>
    </source>
</reference>
<dbReference type="Gene3D" id="3.40.720.10">
    <property type="entry name" value="Alkaline Phosphatase, subunit A"/>
    <property type="match status" value="1"/>
</dbReference>
<keyword evidence="2" id="KW-0378">Hydrolase</keyword>
<sequence>MKLKIDFSTLLFALMIGGCINAQNATKAKPNIIVVLADDVGVGDISKYRRLHNPKIIIETPNIDKLAENGMMFTNAHAPASLCATSRYSIMTGNYNYRSPLPWGVWGGYSKGVFTEESLTLGRLMKKANYNTAFIGKWHLGTGFSDKRNPNKTYDAKSDKDKFNIDVDITKIVSDGPKQNGFDYSFNLPSGIQNVPYAAYENNEWYPLNKHSLIGIIDKEYAKKHDFTFNKKEGYGDSMWQPSEIGPLIANKAVSYIRENANKIKPFFMYYCSQAVHSPHAAPEELDGIKIKGTTPSKHLDMVKELDVQMKMLVDELKHQGVYENTVFIFTSDNGGLHVDADTWDARHEPSDIYRGCKNDPYEGGSRVPFIVSWPNKIKGQTKSNVPVLGTDIMATIAAISETKIDKGGALDSYNLLPFLNQERGAKSRSHIMLQGGSQKEVMIIEDGWKLIIQVDKKDKTNKARTPIALFDLNKNIWEHEEFNYINNPKYKSKVKNLLNLYNETRDGAIPTGSHF</sequence>
<comment type="similarity">
    <text evidence="1">Belongs to the sulfatase family.</text>
</comment>
<organism evidence="5 6">
    <name type="scientific">Seonamhaeicola maritimus</name>
    <dbReference type="NCBI Taxonomy" id="2591822"/>
    <lineage>
        <taxon>Bacteria</taxon>
        <taxon>Pseudomonadati</taxon>
        <taxon>Bacteroidota</taxon>
        <taxon>Flavobacteriia</taxon>
        <taxon>Flavobacteriales</taxon>
        <taxon>Flavobacteriaceae</taxon>
    </lineage>
</organism>
<dbReference type="CDD" id="cd16143">
    <property type="entry name" value="ARS_like"/>
    <property type="match status" value="1"/>
</dbReference>
<protein>
    <submittedName>
        <fullName evidence="5">Arylsulfatase</fullName>
    </submittedName>
</protein>
<feature type="chain" id="PRO_5022737421" evidence="3">
    <location>
        <begin position="23"/>
        <end position="516"/>
    </location>
</feature>
<dbReference type="Proteomes" id="UP000321080">
    <property type="component" value="Unassembled WGS sequence"/>
</dbReference>
<dbReference type="PANTHER" id="PTHR42693:SF53">
    <property type="entry name" value="ENDO-4-O-SULFATASE"/>
    <property type="match status" value="1"/>
</dbReference>
<dbReference type="PROSITE" id="PS51257">
    <property type="entry name" value="PROKAR_LIPOPROTEIN"/>
    <property type="match status" value="1"/>
</dbReference>
<accession>A0A5C7GFY2</accession>
<evidence type="ECO:0000256" key="3">
    <source>
        <dbReference type="SAM" id="SignalP"/>
    </source>
</evidence>
<evidence type="ECO:0000259" key="4">
    <source>
        <dbReference type="Pfam" id="PF00884"/>
    </source>
</evidence>
<evidence type="ECO:0000256" key="1">
    <source>
        <dbReference type="ARBA" id="ARBA00008779"/>
    </source>
</evidence>
<dbReference type="AlphaFoldDB" id="A0A5C7GFY2"/>
<proteinExistence type="inferred from homology"/>
<dbReference type="PANTHER" id="PTHR42693">
    <property type="entry name" value="ARYLSULFATASE FAMILY MEMBER"/>
    <property type="match status" value="1"/>
</dbReference>
<name>A0A5C7GFY2_9FLAO</name>
<dbReference type="RefSeq" id="WP_147769138.1">
    <property type="nucleotide sequence ID" value="NZ_VRKQ01000012.1"/>
</dbReference>
<evidence type="ECO:0000313" key="6">
    <source>
        <dbReference type="Proteomes" id="UP000321080"/>
    </source>
</evidence>
<dbReference type="InterPro" id="IPR000917">
    <property type="entry name" value="Sulfatase_N"/>
</dbReference>
<feature type="domain" description="Sulfatase N-terminal" evidence="4">
    <location>
        <begin position="30"/>
        <end position="399"/>
    </location>
</feature>
<keyword evidence="6" id="KW-1185">Reference proteome</keyword>
<dbReference type="OrthoDB" id="9765065at2"/>
<dbReference type="GO" id="GO:0004065">
    <property type="term" value="F:arylsulfatase activity"/>
    <property type="evidence" value="ECO:0007669"/>
    <property type="project" value="TreeGrafter"/>
</dbReference>